<accession>A0AAV5I5U5</accession>
<dbReference type="CDD" id="cd00060">
    <property type="entry name" value="FHA"/>
    <property type="match status" value="1"/>
</dbReference>
<gene>
    <name evidence="2" type="ORF">SLEP1_g7254</name>
</gene>
<organism evidence="2 3">
    <name type="scientific">Rubroshorea leprosula</name>
    <dbReference type="NCBI Taxonomy" id="152421"/>
    <lineage>
        <taxon>Eukaryota</taxon>
        <taxon>Viridiplantae</taxon>
        <taxon>Streptophyta</taxon>
        <taxon>Embryophyta</taxon>
        <taxon>Tracheophyta</taxon>
        <taxon>Spermatophyta</taxon>
        <taxon>Magnoliopsida</taxon>
        <taxon>eudicotyledons</taxon>
        <taxon>Gunneridae</taxon>
        <taxon>Pentapetalae</taxon>
        <taxon>rosids</taxon>
        <taxon>malvids</taxon>
        <taxon>Malvales</taxon>
        <taxon>Dipterocarpaceae</taxon>
        <taxon>Rubroshorea</taxon>
    </lineage>
</organism>
<dbReference type="AlphaFoldDB" id="A0AAV5I5U5"/>
<evidence type="ECO:0000259" key="1">
    <source>
        <dbReference type="PROSITE" id="PS50006"/>
    </source>
</evidence>
<dbReference type="FunFam" id="2.60.200.20:FF:000063">
    <property type="entry name" value="Predicted protein"/>
    <property type="match status" value="1"/>
</dbReference>
<dbReference type="InterPro" id="IPR000253">
    <property type="entry name" value="FHA_dom"/>
</dbReference>
<evidence type="ECO:0000313" key="2">
    <source>
        <dbReference type="EMBL" id="GKU93679.1"/>
    </source>
</evidence>
<dbReference type="InterPro" id="IPR050923">
    <property type="entry name" value="Cell_Proc_Reg/RNA_Proc"/>
</dbReference>
<dbReference type="PROSITE" id="PS50006">
    <property type="entry name" value="FHA_DOMAIN"/>
    <property type="match status" value="1"/>
</dbReference>
<evidence type="ECO:0000313" key="3">
    <source>
        <dbReference type="Proteomes" id="UP001054252"/>
    </source>
</evidence>
<feature type="domain" description="FHA" evidence="1">
    <location>
        <begin position="112"/>
        <end position="162"/>
    </location>
</feature>
<proteinExistence type="predicted"/>
<dbReference type="SUPFAM" id="SSF49879">
    <property type="entry name" value="SMAD/FHA domain"/>
    <property type="match status" value="1"/>
</dbReference>
<dbReference type="EMBL" id="BPVZ01000007">
    <property type="protein sequence ID" value="GKU93679.1"/>
    <property type="molecule type" value="Genomic_DNA"/>
</dbReference>
<dbReference type="Pfam" id="PF00498">
    <property type="entry name" value="FHA"/>
    <property type="match status" value="1"/>
</dbReference>
<dbReference type="SMART" id="SM00240">
    <property type="entry name" value="FHA"/>
    <property type="match status" value="1"/>
</dbReference>
<dbReference type="InterPro" id="IPR008984">
    <property type="entry name" value="SMAD_FHA_dom_sf"/>
</dbReference>
<dbReference type="Gene3D" id="2.60.200.20">
    <property type="match status" value="1"/>
</dbReference>
<protein>
    <recommendedName>
        <fullName evidence="1">FHA domain-containing protein</fullName>
    </recommendedName>
</protein>
<dbReference type="PANTHER" id="PTHR23308">
    <property type="entry name" value="NUCLEAR INHIBITOR OF PROTEIN PHOSPHATASE-1"/>
    <property type="match status" value="1"/>
</dbReference>
<keyword evidence="3" id="KW-1185">Reference proteome</keyword>
<dbReference type="Proteomes" id="UP001054252">
    <property type="component" value="Unassembled WGS sequence"/>
</dbReference>
<name>A0AAV5I5U5_9ROSI</name>
<comment type="caution">
    <text evidence="2">The sequence shown here is derived from an EMBL/GenBank/DDBJ whole genome shotgun (WGS) entry which is preliminary data.</text>
</comment>
<reference evidence="2 3" key="1">
    <citation type="journal article" date="2021" name="Commun. Biol.">
        <title>The genome of Shorea leprosula (Dipterocarpaceae) highlights the ecological relevance of drought in aseasonal tropical rainforests.</title>
        <authorList>
            <person name="Ng K.K.S."/>
            <person name="Kobayashi M.J."/>
            <person name="Fawcett J.A."/>
            <person name="Hatakeyama M."/>
            <person name="Paape T."/>
            <person name="Ng C.H."/>
            <person name="Ang C.C."/>
            <person name="Tnah L.H."/>
            <person name="Lee C.T."/>
            <person name="Nishiyama T."/>
            <person name="Sese J."/>
            <person name="O'Brien M.J."/>
            <person name="Copetti D."/>
            <person name="Mohd Noor M.I."/>
            <person name="Ong R.C."/>
            <person name="Putra M."/>
            <person name="Sireger I.Z."/>
            <person name="Indrioko S."/>
            <person name="Kosugi Y."/>
            <person name="Izuno A."/>
            <person name="Isagi Y."/>
            <person name="Lee S.L."/>
            <person name="Shimizu K.K."/>
        </authorList>
    </citation>
    <scope>NUCLEOTIDE SEQUENCE [LARGE SCALE GENOMIC DNA]</scope>
    <source>
        <strain evidence="2">214</strain>
    </source>
</reference>
<sequence>MELTAQSASHPKLPSCSTPLSPSFLCSKASSFSSKPVIPFHSSKNHNTQLKFVRIKERKQRNAGAVFASEGESTSTDVVERWLLEPVGDGDSRHLGYKVDMPGAIEIVSSEVTVGRLPDKADVVIPVATVSGVHARIQNKGGSLLVTDLDSTNGTFIDDRKLKPGDVSTVPSGSLLTFGDIHLAKFRVSKLENEGAASKQEESAEKSD</sequence>